<sequence length="441" mass="49432">MYDVRLSNIGCFLTDKNGNILNPYEPNAITYTQKQLPPGEKTHAYNSIVEIKGYVSLFAENIRITEPIAFRVYKRFYIYAPDKTHISFRVYDFNCDISSSCTGNHPLAVEVKVRLVTVAYSSAKVDLIIPAAESFPGKRDGLEFRNVCINVSKLFDKCLFTNEISIACKEEIYKAEVYQYNALSDGIRNKYTDDDELTEYGSMGIPDPKSVSYYAVYINGLIQPGTNYHIEKGSLALKTEDVPIKNAPIAISFVTFRNKDGVVLPAEVCYYNAISNGMKREYTNDDEPEAYRSNGIIDPEHVSIVNLYINGVLQPAVNYTVQKGLLVLRTSDIPPEGVSIILEFITIKEPSNRILLARTYTYNALAHERNIYTNMDELKMYGSEGIPDPETVSFSNLFINAVIQPPANYSVQEGVLALNTSDLHLRNSPVSLQSITISSLC</sequence>
<protein>
    <submittedName>
        <fullName evidence="2">DUF4183 domain-containing protein</fullName>
    </submittedName>
</protein>
<dbReference type="InterPro" id="IPR025237">
    <property type="entry name" value="DUF4183"/>
</dbReference>
<dbReference type="EMBL" id="RLII01000001">
    <property type="protein sequence ID" value="RXE60398.1"/>
    <property type="molecule type" value="Genomic_DNA"/>
</dbReference>
<feature type="domain" description="DUF4183" evidence="1">
    <location>
        <begin position="272"/>
        <end position="344"/>
    </location>
</feature>
<reference evidence="3" key="1">
    <citation type="submission" date="2018-11" db="EMBL/GenBank/DDBJ databases">
        <title>Genome sequencing of a novel mesophilic and cellulolytic organism within the genus Hungateiclostridium.</title>
        <authorList>
            <person name="Rettenmaier R."/>
            <person name="Liebl W."/>
            <person name="Zverlov V."/>
        </authorList>
    </citation>
    <scope>NUCLEOTIDE SEQUENCE [LARGE SCALE GENOMIC DNA]</scope>
    <source>
        <strain evidence="3">N2K1</strain>
    </source>
</reference>
<dbReference type="OrthoDB" id="1708226at2"/>
<evidence type="ECO:0000313" key="3">
    <source>
        <dbReference type="Proteomes" id="UP000289166"/>
    </source>
</evidence>
<proteinExistence type="predicted"/>
<organism evidence="2 3">
    <name type="scientific">Acetivibrio mesophilus</name>
    <dbReference type="NCBI Taxonomy" id="2487273"/>
    <lineage>
        <taxon>Bacteria</taxon>
        <taxon>Bacillati</taxon>
        <taxon>Bacillota</taxon>
        <taxon>Clostridia</taxon>
        <taxon>Eubacteriales</taxon>
        <taxon>Oscillospiraceae</taxon>
        <taxon>Acetivibrio</taxon>
    </lineage>
</organism>
<comment type="caution">
    <text evidence="2">The sequence shown here is derived from an EMBL/GenBank/DDBJ whole genome shotgun (WGS) entry which is preliminary data.</text>
</comment>
<gene>
    <name evidence="2" type="ORF">EFD62_00200</name>
</gene>
<feature type="domain" description="DUF4183" evidence="1">
    <location>
        <begin position="369"/>
        <end position="433"/>
    </location>
</feature>
<evidence type="ECO:0000313" key="2">
    <source>
        <dbReference type="EMBL" id="RXE60398.1"/>
    </source>
</evidence>
<name>A0A4Q0I7R6_9FIRM</name>
<dbReference type="RefSeq" id="WP_128705509.1">
    <property type="nucleotide sequence ID" value="NZ_RLII01000001.1"/>
</dbReference>
<dbReference type="Proteomes" id="UP000289166">
    <property type="component" value="Unassembled WGS sequence"/>
</dbReference>
<evidence type="ECO:0000259" key="1">
    <source>
        <dbReference type="Pfam" id="PF13799"/>
    </source>
</evidence>
<accession>A0A4Q0I7R6</accession>
<dbReference type="Pfam" id="PF13799">
    <property type="entry name" value="DUF4183"/>
    <property type="match status" value="3"/>
</dbReference>
<feature type="domain" description="DUF4183" evidence="1">
    <location>
        <begin position="181"/>
        <end position="253"/>
    </location>
</feature>
<keyword evidence="3" id="KW-1185">Reference proteome</keyword>
<dbReference type="AlphaFoldDB" id="A0A4Q0I7R6"/>